<dbReference type="eggNOG" id="ENOG5032Z4T">
    <property type="taxonomic scope" value="Bacteria"/>
</dbReference>
<dbReference type="OrthoDB" id="5432576at2"/>
<protein>
    <submittedName>
        <fullName evidence="1">Uncharacterized protein</fullName>
    </submittedName>
</protein>
<gene>
    <name evidence="1" type="ordered locus">DP1592</name>
</gene>
<proteinExistence type="predicted"/>
<keyword evidence="2" id="KW-1185">Reference proteome</keyword>
<sequence length="126" mass="13978">MISLNSVVLPPDLFWSDEFGWTPVASALEYGTTGSAFVDVSKKKSGRPITLSAESDTCWLTRADVLALKALADLPGKEMTLTLYERIFTVIFAPGEKPFDAEPVWQEMPVVDDDKWVVTALRLIEI</sequence>
<dbReference type="EMBL" id="CR522870">
    <property type="protein sequence ID" value="CAG36321.1"/>
    <property type="molecule type" value="Genomic_DNA"/>
</dbReference>
<accession>Q6AMV3</accession>
<dbReference type="AlphaFoldDB" id="Q6AMV3"/>
<evidence type="ECO:0000313" key="2">
    <source>
        <dbReference type="Proteomes" id="UP000000602"/>
    </source>
</evidence>
<evidence type="ECO:0000313" key="1">
    <source>
        <dbReference type="EMBL" id="CAG36321.1"/>
    </source>
</evidence>
<name>Q6AMV3_DESPS</name>
<dbReference type="KEGG" id="dps:DP1592"/>
<dbReference type="RefSeq" id="WP_011188833.1">
    <property type="nucleotide sequence ID" value="NC_006138.1"/>
</dbReference>
<dbReference type="HOGENOM" id="CLU_151254_0_0_7"/>
<dbReference type="STRING" id="177439.DP1592"/>
<dbReference type="Proteomes" id="UP000000602">
    <property type="component" value="Chromosome"/>
</dbReference>
<organism evidence="1 2">
    <name type="scientific">Desulfotalea psychrophila (strain LSv54 / DSM 12343)</name>
    <dbReference type="NCBI Taxonomy" id="177439"/>
    <lineage>
        <taxon>Bacteria</taxon>
        <taxon>Pseudomonadati</taxon>
        <taxon>Thermodesulfobacteriota</taxon>
        <taxon>Desulfobulbia</taxon>
        <taxon>Desulfobulbales</taxon>
        <taxon>Desulfocapsaceae</taxon>
        <taxon>Desulfotalea</taxon>
    </lineage>
</organism>
<reference evidence="2" key="1">
    <citation type="journal article" date="2004" name="Environ. Microbiol.">
        <title>The genome of Desulfotalea psychrophila, a sulfate-reducing bacterium from permanently cold Arctic sediments.</title>
        <authorList>
            <person name="Rabus R."/>
            <person name="Ruepp A."/>
            <person name="Frickey T."/>
            <person name="Rattei T."/>
            <person name="Fartmann B."/>
            <person name="Stark M."/>
            <person name="Bauer M."/>
            <person name="Zibat A."/>
            <person name="Lombardot T."/>
            <person name="Becker I."/>
            <person name="Amann J."/>
            <person name="Gellner K."/>
            <person name="Teeling H."/>
            <person name="Leuschner W.D."/>
            <person name="Gloeckner F.-O."/>
            <person name="Lupas A.N."/>
            <person name="Amann R."/>
            <person name="Klenk H.-P."/>
        </authorList>
    </citation>
    <scope>NUCLEOTIDE SEQUENCE [LARGE SCALE GENOMIC DNA]</scope>
    <source>
        <strain evidence="2">DSM 12343 / LSv54</strain>
    </source>
</reference>